<dbReference type="EMBL" id="CADCUL010000064">
    <property type="protein sequence ID" value="CAA9369245.1"/>
    <property type="molecule type" value="Genomic_DNA"/>
</dbReference>
<gene>
    <name evidence="1" type="ORF">AVDCRST_MAG21-521</name>
</gene>
<accession>A0A6J4MUK9</accession>
<proteinExistence type="predicted"/>
<reference evidence="1" key="1">
    <citation type="submission" date="2020-02" db="EMBL/GenBank/DDBJ databases">
        <authorList>
            <person name="Meier V. D."/>
        </authorList>
    </citation>
    <scope>NUCLEOTIDE SEQUENCE</scope>
    <source>
        <strain evidence="1">AVDCRST_MAG21</strain>
    </source>
</reference>
<sequence length="85" mass="9259">MTRITTGVGASTPPIHATQSVERLYADRLQQGAPLFPPAKARKMNRASDRGWLLARGQVEVRFEVRRAGSAAMAPSGRKPTRGFP</sequence>
<organism evidence="1">
    <name type="scientific">uncultured Nocardioidaceae bacterium</name>
    <dbReference type="NCBI Taxonomy" id="253824"/>
    <lineage>
        <taxon>Bacteria</taxon>
        <taxon>Bacillati</taxon>
        <taxon>Actinomycetota</taxon>
        <taxon>Actinomycetes</taxon>
        <taxon>Propionibacteriales</taxon>
        <taxon>Nocardioidaceae</taxon>
        <taxon>environmental samples</taxon>
    </lineage>
</organism>
<protein>
    <submittedName>
        <fullName evidence="1">Uncharacterized protein</fullName>
    </submittedName>
</protein>
<name>A0A6J4MUK9_9ACTN</name>
<evidence type="ECO:0000313" key="1">
    <source>
        <dbReference type="EMBL" id="CAA9369245.1"/>
    </source>
</evidence>
<dbReference type="AlphaFoldDB" id="A0A6J4MUK9"/>